<keyword evidence="4" id="KW-1185">Reference proteome</keyword>
<dbReference type="Pfam" id="PF01548">
    <property type="entry name" value="DEDD_Tnp_IS110"/>
    <property type="match status" value="1"/>
</dbReference>
<dbReference type="PANTHER" id="PTHR33055:SF13">
    <property type="entry name" value="TRANSPOSASE"/>
    <property type="match status" value="1"/>
</dbReference>
<proteinExistence type="predicted"/>
<dbReference type="KEGG" id="rgu:A4W93_19065"/>
<dbReference type="Pfam" id="PF02371">
    <property type="entry name" value="Transposase_20"/>
    <property type="match status" value="1"/>
</dbReference>
<feature type="domain" description="Transposase IS116/IS110/IS902 C-terminal" evidence="2">
    <location>
        <begin position="190"/>
        <end position="273"/>
    </location>
</feature>
<dbReference type="InterPro" id="IPR003346">
    <property type="entry name" value="Transposase_20"/>
</dbReference>
<reference evidence="3 4" key="1">
    <citation type="submission" date="2016-04" db="EMBL/GenBank/DDBJ databases">
        <title>Complete genome sequence of natural rubber-degrading, novel Gram-negative bacterium, Rhizobacter gummiphilus strain NS21.</title>
        <authorList>
            <person name="Tabata M."/>
            <person name="Kasai D."/>
            <person name="Fukuda M."/>
        </authorList>
    </citation>
    <scope>NUCLEOTIDE SEQUENCE [LARGE SCALE GENOMIC DNA]</scope>
    <source>
        <strain evidence="3 4">NS21</strain>
    </source>
</reference>
<dbReference type="AlphaFoldDB" id="A0A1W6LCA1"/>
<evidence type="ECO:0000313" key="3">
    <source>
        <dbReference type="EMBL" id="ARN21827.1"/>
    </source>
</evidence>
<dbReference type="PANTHER" id="PTHR33055">
    <property type="entry name" value="TRANSPOSASE FOR INSERTION SEQUENCE ELEMENT IS1111A"/>
    <property type="match status" value="1"/>
</dbReference>
<gene>
    <name evidence="3" type="ORF">A4W93_19065</name>
</gene>
<accession>A0A1W6LCA1</accession>
<dbReference type="EMBL" id="CP015118">
    <property type="protein sequence ID" value="ARN21827.1"/>
    <property type="molecule type" value="Genomic_DNA"/>
</dbReference>
<evidence type="ECO:0000313" key="4">
    <source>
        <dbReference type="Proteomes" id="UP000193427"/>
    </source>
</evidence>
<evidence type="ECO:0000259" key="1">
    <source>
        <dbReference type="Pfam" id="PF01548"/>
    </source>
</evidence>
<protein>
    <submittedName>
        <fullName evidence="3">Transposase</fullName>
    </submittedName>
</protein>
<dbReference type="InterPro" id="IPR002525">
    <property type="entry name" value="Transp_IS110-like_N"/>
</dbReference>
<name>A0A1W6LCA1_9BURK</name>
<dbReference type="GO" id="GO:0006313">
    <property type="term" value="P:DNA transposition"/>
    <property type="evidence" value="ECO:0007669"/>
    <property type="project" value="InterPro"/>
</dbReference>
<dbReference type="STRING" id="946333.A4W93_19065"/>
<dbReference type="GO" id="GO:0004803">
    <property type="term" value="F:transposase activity"/>
    <property type="evidence" value="ECO:0007669"/>
    <property type="project" value="InterPro"/>
</dbReference>
<dbReference type="RefSeq" id="WP_085752121.1">
    <property type="nucleotide sequence ID" value="NZ_CP015118.1"/>
</dbReference>
<organism evidence="3 4">
    <name type="scientific">Piscinibacter gummiphilus</name>
    <dbReference type="NCBI Taxonomy" id="946333"/>
    <lineage>
        <taxon>Bacteria</taxon>
        <taxon>Pseudomonadati</taxon>
        <taxon>Pseudomonadota</taxon>
        <taxon>Betaproteobacteria</taxon>
        <taxon>Burkholderiales</taxon>
        <taxon>Sphaerotilaceae</taxon>
        <taxon>Piscinibacter</taxon>
    </lineage>
</organism>
<dbReference type="OrthoDB" id="9795150at2"/>
<dbReference type="InterPro" id="IPR047650">
    <property type="entry name" value="Transpos_IS110"/>
</dbReference>
<feature type="domain" description="Transposase IS110-like N-terminal" evidence="1">
    <location>
        <begin position="8"/>
        <end position="148"/>
    </location>
</feature>
<evidence type="ECO:0000259" key="2">
    <source>
        <dbReference type="Pfam" id="PF02371"/>
    </source>
</evidence>
<dbReference type="GO" id="GO:0003677">
    <property type="term" value="F:DNA binding"/>
    <property type="evidence" value="ECO:0007669"/>
    <property type="project" value="InterPro"/>
</dbReference>
<dbReference type="NCBIfam" id="NF033542">
    <property type="entry name" value="transpos_IS110"/>
    <property type="match status" value="1"/>
</dbReference>
<sequence>MNNPDSFLGIDIAKDWLDVAWLSGQTLRIDYTDEAVAGLTERLLADPPSLVVMEATGGLETAVASALAAAGLPVAVVNPRQVRDYAKARGRLAKTDRIDALILAAFAAAIRPQVRELPDEHTRALGDLLARRRQLVEMRVQEKLRIQRASALQKASLREHIAWLDERISRLDIDLTHALRTSDAWRDKDDLLKAIPGVGSLTRATLVALLPELGTLTRRQIAALVGVAPFNRDSGKHQGDRVIWGGRAQVRRTLYMAAVSAMRCNPVIRAFYKHLRSQGKPAKVALTACMRKLLVIMNAMLKHHSPWSPELDLQHSC</sequence>
<dbReference type="Proteomes" id="UP000193427">
    <property type="component" value="Chromosome"/>
</dbReference>